<evidence type="ECO:0000256" key="1">
    <source>
        <dbReference type="SAM" id="Phobius"/>
    </source>
</evidence>
<gene>
    <name evidence="2" type="ORF">ACFP3R_11415</name>
</gene>
<dbReference type="EMBL" id="JBHSQO010000009">
    <property type="protein sequence ID" value="MFC6089879.1"/>
    <property type="molecule type" value="Genomic_DNA"/>
</dbReference>
<feature type="transmembrane region" description="Helical" evidence="1">
    <location>
        <begin position="98"/>
        <end position="121"/>
    </location>
</feature>
<dbReference type="Proteomes" id="UP001596220">
    <property type="component" value="Unassembled WGS sequence"/>
</dbReference>
<feature type="transmembrane region" description="Helical" evidence="1">
    <location>
        <begin position="57"/>
        <end position="77"/>
    </location>
</feature>
<keyword evidence="1" id="KW-1133">Transmembrane helix</keyword>
<evidence type="ECO:0000313" key="3">
    <source>
        <dbReference type="Proteomes" id="UP001596220"/>
    </source>
</evidence>
<sequence length="288" mass="30981">MTWVAWRQQRLQILVCLGVVVAFAAVMTWVRFGAAAIAHDPALVEATYERYVDYQRLVLLALPVLMGTFAGAPLFAAEIERGTHVFGLTQGISRNRWWATKLAGVPVVLGMTVLGLVSSWSDQVLGALTYNSRLNTPMFEVQGLVPAAYTALAFTLSAALGLLLRNGLAAMVLTIVAYVPLVGVVASVLRPSYATPVSEVAPRLPEGAWRRGTTFLDGAGNEVPSGVAGCVGRFEECLAERGLTVRWAFHPADRFWSFQAIEAGLFAALCAALLAVGAWALHKRLRLG</sequence>
<comment type="caution">
    <text evidence="2">The sequence shown here is derived from an EMBL/GenBank/DDBJ whole genome shotgun (WGS) entry which is preliminary data.</text>
</comment>
<proteinExistence type="predicted"/>
<accession>A0ABW1P4G0</accession>
<evidence type="ECO:0000313" key="2">
    <source>
        <dbReference type="EMBL" id="MFC6089879.1"/>
    </source>
</evidence>
<feature type="transmembrane region" description="Helical" evidence="1">
    <location>
        <begin position="12"/>
        <end position="37"/>
    </location>
</feature>
<reference evidence="3" key="1">
    <citation type="journal article" date="2019" name="Int. J. Syst. Evol. Microbiol.">
        <title>The Global Catalogue of Microorganisms (GCM) 10K type strain sequencing project: providing services to taxonomists for standard genome sequencing and annotation.</title>
        <authorList>
            <consortium name="The Broad Institute Genomics Platform"/>
            <consortium name="The Broad Institute Genome Sequencing Center for Infectious Disease"/>
            <person name="Wu L."/>
            <person name="Ma J."/>
        </authorList>
    </citation>
    <scope>NUCLEOTIDE SEQUENCE [LARGE SCALE GENOMIC DNA]</scope>
    <source>
        <strain evidence="3">CGMCC 4.7246</strain>
    </source>
</reference>
<keyword evidence="3" id="KW-1185">Reference proteome</keyword>
<dbReference type="RefSeq" id="WP_380635321.1">
    <property type="nucleotide sequence ID" value="NZ_JBHSQO010000009.1"/>
</dbReference>
<keyword evidence="1" id="KW-0812">Transmembrane</keyword>
<feature type="transmembrane region" description="Helical" evidence="1">
    <location>
        <begin position="141"/>
        <end position="163"/>
    </location>
</feature>
<feature type="transmembrane region" description="Helical" evidence="1">
    <location>
        <begin position="170"/>
        <end position="189"/>
    </location>
</feature>
<name>A0ABW1P4G0_9PSEU</name>
<keyword evidence="1" id="KW-0472">Membrane</keyword>
<organism evidence="2 3">
    <name type="scientific">Saccharothrix lopnurensis</name>
    <dbReference type="NCBI Taxonomy" id="1670621"/>
    <lineage>
        <taxon>Bacteria</taxon>
        <taxon>Bacillati</taxon>
        <taxon>Actinomycetota</taxon>
        <taxon>Actinomycetes</taxon>
        <taxon>Pseudonocardiales</taxon>
        <taxon>Pseudonocardiaceae</taxon>
        <taxon>Saccharothrix</taxon>
    </lineage>
</organism>
<protein>
    <submittedName>
        <fullName evidence="2">ABC transporter permease</fullName>
    </submittedName>
</protein>
<feature type="transmembrane region" description="Helical" evidence="1">
    <location>
        <begin position="256"/>
        <end position="281"/>
    </location>
</feature>